<dbReference type="STRING" id="114155.A0A4Q9MZC0"/>
<dbReference type="Gene3D" id="4.10.640.10">
    <property type="entry name" value="Ribosomal protein S18"/>
    <property type="match status" value="1"/>
</dbReference>
<dbReference type="AlphaFoldDB" id="A0A4Q9MZC0"/>
<dbReference type="PRINTS" id="PR00974">
    <property type="entry name" value="RIBOSOMALS18"/>
</dbReference>
<keyword evidence="3" id="KW-0687">Ribonucleoprotein</keyword>
<accession>A0A4Q9MZC0</accession>
<dbReference type="OrthoDB" id="21463at2759"/>
<evidence type="ECO:0000256" key="3">
    <source>
        <dbReference type="ARBA" id="ARBA00023274"/>
    </source>
</evidence>
<dbReference type="GO" id="GO:0003735">
    <property type="term" value="F:structural constituent of ribosome"/>
    <property type="evidence" value="ECO:0007669"/>
    <property type="project" value="InterPro"/>
</dbReference>
<dbReference type="SUPFAM" id="SSF46911">
    <property type="entry name" value="Ribosomal protein S18"/>
    <property type="match status" value="1"/>
</dbReference>
<dbReference type="PANTHER" id="PTHR13479">
    <property type="entry name" value="30S RIBOSOMAL PROTEIN S18"/>
    <property type="match status" value="1"/>
</dbReference>
<keyword evidence="7" id="KW-1185">Reference proteome</keyword>
<dbReference type="Proteomes" id="UP000292957">
    <property type="component" value="Unassembled WGS sequence"/>
</dbReference>
<evidence type="ECO:0000256" key="4">
    <source>
        <dbReference type="ARBA" id="ARBA00035264"/>
    </source>
</evidence>
<comment type="similarity">
    <text evidence="1">Belongs to the bacterial ribosomal protein bS18 family.</text>
</comment>
<dbReference type="InterPro" id="IPR001648">
    <property type="entry name" value="Ribosomal_bS18"/>
</dbReference>
<dbReference type="InterPro" id="IPR036870">
    <property type="entry name" value="Ribosomal_bS18_sf"/>
</dbReference>
<evidence type="ECO:0000313" key="7">
    <source>
        <dbReference type="Proteomes" id="UP000292082"/>
    </source>
</evidence>
<evidence type="ECO:0000313" key="5">
    <source>
        <dbReference type="EMBL" id="TBU32887.1"/>
    </source>
</evidence>
<organism evidence="5">
    <name type="scientific">Dichomitus squalens</name>
    <dbReference type="NCBI Taxonomy" id="114155"/>
    <lineage>
        <taxon>Eukaryota</taxon>
        <taxon>Fungi</taxon>
        <taxon>Dikarya</taxon>
        <taxon>Basidiomycota</taxon>
        <taxon>Agaricomycotina</taxon>
        <taxon>Agaricomycetes</taxon>
        <taxon>Polyporales</taxon>
        <taxon>Polyporaceae</taxon>
        <taxon>Dichomitus</taxon>
    </lineage>
</organism>
<dbReference type="GO" id="GO:0032543">
    <property type="term" value="P:mitochondrial translation"/>
    <property type="evidence" value="ECO:0007669"/>
    <property type="project" value="TreeGrafter"/>
</dbReference>
<dbReference type="GO" id="GO:0005763">
    <property type="term" value="C:mitochondrial small ribosomal subunit"/>
    <property type="evidence" value="ECO:0007669"/>
    <property type="project" value="TreeGrafter"/>
</dbReference>
<dbReference type="Pfam" id="PF01084">
    <property type="entry name" value="Ribosomal_S18"/>
    <property type="match status" value="1"/>
</dbReference>
<dbReference type="GO" id="GO:0070181">
    <property type="term" value="F:small ribosomal subunit rRNA binding"/>
    <property type="evidence" value="ECO:0007669"/>
    <property type="project" value="TreeGrafter"/>
</dbReference>
<evidence type="ECO:0000313" key="6">
    <source>
        <dbReference type="EMBL" id="TBU64013.1"/>
    </source>
</evidence>
<name>A0A4Q9MZC0_9APHY</name>
<evidence type="ECO:0000256" key="1">
    <source>
        <dbReference type="ARBA" id="ARBA00005589"/>
    </source>
</evidence>
<dbReference type="PANTHER" id="PTHR13479:SF40">
    <property type="entry name" value="SMALL RIBOSOMAL SUBUNIT PROTEIN BS18M"/>
    <property type="match status" value="1"/>
</dbReference>
<evidence type="ECO:0000256" key="2">
    <source>
        <dbReference type="ARBA" id="ARBA00022980"/>
    </source>
</evidence>
<keyword evidence="2" id="KW-0689">Ribosomal protein</keyword>
<sequence>MLSLVGAIRTAARRQTCTASAAATRSVSYNLSSSLPEPDNVDDLSDMLEEVSEEQQVIQSGRAGDGGDGIIDTVPTNITKPGSFPILTGFQLHKFVQPKHFSRDEYLKARSYKKRPALGPDAATSRHTDVFHQTGIDPLRECLNSSLLSSFVTSMGKIKRRTDTNLTWRNQRRVAKAIRRAKMMGIIPVLSRRQLLDNSDPMT</sequence>
<dbReference type="Proteomes" id="UP000292082">
    <property type="component" value="Unassembled WGS sequence"/>
</dbReference>
<gene>
    <name evidence="6" type="ORF">BD310DRAFT_915185</name>
    <name evidence="5" type="ORF">BD311DRAFT_749911</name>
</gene>
<dbReference type="EMBL" id="ML143393">
    <property type="protein sequence ID" value="TBU32887.1"/>
    <property type="molecule type" value="Genomic_DNA"/>
</dbReference>
<dbReference type="EMBL" id="ML145087">
    <property type="protein sequence ID" value="TBU64013.1"/>
    <property type="molecule type" value="Genomic_DNA"/>
</dbReference>
<reference evidence="5 7" key="1">
    <citation type="submission" date="2019-01" db="EMBL/GenBank/DDBJ databases">
        <title>Draft genome sequences of three monokaryotic isolates of the white-rot basidiomycete fungus Dichomitus squalens.</title>
        <authorList>
            <consortium name="DOE Joint Genome Institute"/>
            <person name="Lopez S.C."/>
            <person name="Andreopoulos B."/>
            <person name="Pangilinan J."/>
            <person name="Lipzen A."/>
            <person name="Riley R."/>
            <person name="Ahrendt S."/>
            <person name="Ng V."/>
            <person name="Barry K."/>
            <person name="Daum C."/>
            <person name="Grigoriev I.V."/>
            <person name="Hilden K.S."/>
            <person name="Makela M.R."/>
            <person name="de Vries R.P."/>
        </authorList>
    </citation>
    <scope>NUCLEOTIDE SEQUENCE [LARGE SCALE GENOMIC DNA]</scope>
    <source>
        <strain evidence="6 7">CBS 464.89</strain>
        <strain evidence="5">OM18370.1</strain>
    </source>
</reference>
<protein>
    <recommendedName>
        <fullName evidence="4">Small ribosomal subunit protein bS18m</fullName>
    </recommendedName>
</protein>
<proteinExistence type="inferred from homology"/>